<dbReference type="RefSeq" id="WP_182078984.1">
    <property type="nucleotide sequence ID" value="NZ_CP059674.1"/>
</dbReference>
<evidence type="ECO:0000313" key="3">
    <source>
        <dbReference type="Proteomes" id="UP000514704"/>
    </source>
</evidence>
<proteinExistence type="predicted"/>
<reference evidence="2 3" key="1">
    <citation type="journal article" date="2017" name="Int. J. Syst. Evol. Microbiol.">
        <title>Mycoplasma tullyi sp. nov., isolated from penguins of the genus Spheniscus.</title>
        <authorList>
            <person name="Yavari C.A."/>
            <person name="Ramirez A.S."/>
            <person name="Nicholas R.A.J."/>
            <person name="Radford A.D."/>
            <person name="Darby A.C."/>
            <person name="Bradbury J.M."/>
        </authorList>
    </citation>
    <scope>NUCLEOTIDE SEQUENCE [LARGE SCALE GENOMIC DNA]</scope>
    <source>
        <strain evidence="2 3">56A97T</strain>
    </source>
</reference>
<keyword evidence="3" id="KW-1185">Reference proteome</keyword>
<dbReference type="InterPro" id="IPR010592">
    <property type="entry name" value="CypI"/>
</dbReference>
<dbReference type="InterPro" id="IPR043099">
    <property type="entry name" value="CypI_dom_I"/>
</dbReference>
<dbReference type="Pfam" id="PF06646">
    <property type="entry name" value="CypI"/>
    <property type="match status" value="1"/>
</dbReference>
<keyword evidence="1" id="KW-0732">Signal</keyword>
<accession>A0A7D7U4L5</accession>
<feature type="chain" id="PRO_5027738177" evidence="1">
    <location>
        <begin position="24"/>
        <end position="366"/>
    </location>
</feature>
<name>A0A7D7U4L5_9MOLU</name>
<dbReference type="NCBIfam" id="NF045838">
    <property type="entry name" value="MG289_thiam_LP"/>
    <property type="match status" value="1"/>
</dbReference>
<dbReference type="KEGG" id="mtuy:H3143_01055"/>
<organism evidence="2 3">
    <name type="scientific">Mycoplasma tullyi</name>
    <dbReference type="NCBI Taxonomy" id="1612150"/>
    <lineage>
        <taxon>Bacteria</taxon>
        <taxon>Bacillati</taxon>
        <taxon>Mycoplasmatota</taxon>
        <taxon>Mollicutes</taxon>
        <taxon>Mycoplasmataceae</taxon>
        <taxon>Mycoplasma</taxon>
    </lineage>
</organism>
<dbReference type="Proteomes" id="UP000514704">
    <property type="component" value="Chromosome"/>
</dbReference>
<dbReference type="PROSITE" id="PS51257">
    <property type="entry name" value="PROKAR_LIPOPROTEIN"/>
    <property type="match status" value="1"/>
</dbReference>
<feature type="signal peptide" evidence="1">
    <location>
        <begin position="1"/>
        <end position="23"/>
    </location>
</feature>
<dbReference type="AlphaFoldDB" id="A0A7D7U4L5"/>
<dbReference type="InterPro" id="IPR043100">
    <property type="entry name" value="CypI_dom_II"/>
</dbReference>
<sequence length="366" mass="41430">MSKMIKKLFLITSSFLLSSTFVASCTKPNDANDQGMLQLKVDLKIDHDANAVIDNYLKNLSQVVTQKLGKPVSITSTFASDGNTSIDRVKANLTDLAFVSSSAIKTNDDGYVPKIQTLTRSFKFDDSPDFYEAGTLDKRAEEISKIFNEIPYRNWTDENRMWDGNKYEFFYGPENDLISFYRGMILIGGDEETLTKIKEAWMQKNWNAFSSYGIGGGRMSSNGRYIYPLNLLKKHFGDKDLTIPNYQSVRGREIGTNPNVHIVFDDMNSFAWTQNKNANVPNYTFNPKDDNTKVEILSLTDPALYDIGVFNKRLPEDVMNAVSEGVVELAQRNQDPYGPTVGYNGYRVIKNVNNEVYQFINKATVN</sequence>
<gene>
    <name evidence="2" type="ORF">H3143_01055</name>
</gene>
<dbReference type="Gene3D" id="3.40.190.180">
    <property type="entry name" value="Cypl, domain I"/>
    <property type="match status" value="1"/>
</dbReference>
<protein>
    <submittedName>
        <fullName evidence="2">DNA repair protein</fullName>
    </submittedName>
</protein>
<evidence type="ECO:0000256" key="1">
    <source>
        <dbReference type="SAM" id="SignalP"/>
    </source>
</evidence>
<dbReference type="Gene3D" id="3.40.190.190">
    <property type="entry name" value="CypI, domain 2"/>
    <property type="match status" value="1"/>
</dbReference>
<evidence type="ECO:0000313" key="2">
    <source>
        <dbReference type="EMBL" id="QMT98711.1"/>
    </source>
</evidence>
<dbReference type="EMBL" id="CP059674">
    <property type="protein sequence ID" value="QMT98711.1"/>
    <property type="molecule type" value="Genomic_DNA"/>
</dbReference>